<dbReference type="Gene3D" id="3.40.50.620">
    <property type="entry name" value="HUPs"/>
    <property type="match status" value="1"/>
</dbReference>
<dbReference type="Pfam" id="PF00582">
    <property type="entry name" value="Usp"/>
    <property type="match status" value="1"/>
</dbReference>
<dbReference type="PANTHER" id="PTHR31964">
    <property type="entry name" value="ADENINE NUCLEOTIDE ALPHA HYDROLASES-LIKE SUPERFAMILY PROTEIN"/>
    <property type="match status" value="1"/>
</dbReference>
<dbReference type="CDD" id="cd23659">
    <property type="entry name" value="USP_At3g01520-like"/>
    <property type="match status" value="1"/>
</dbReference>
<dbReference type="EMBL" id="CAUYUE010000010">
    <property type="protein sequence ID" value="CAK0784164.1"/>
    <property type="molecule type" value="Genomic_DNA"/>
</dbReference>
<accession>A0AAV1IAQ6</accession>
<evidence type="ECO:0000259" key="1">
    <source>
        <dbReference type="Pfam" id="PF00582"/>
    </source>
</evidence>
<feature type="domain" description="UspA" evidence="1">
    <location>
        <begin position="19"/>
        <end position="170"/>
    </location>
</feature>
<dbReference type="InterPro" id="IPR006015">
    <property type="entry name" value="Universal_stress_UspA"/>
</dbReference>
<gene>
    <name evidence="2" type="ORF">CVIRNUC_007367</name>
</gene>
<dbReference type="InterPro" id="IPR006016">
    <property type="entry name" value="UspA"/>
</dbReference>
<dbReference type="PRINTS" id="PR01438">
    <property type="entry name" value="UNVRSLSTRESS"/>
</dbReference>
<dbReference type="InterPro" id="IPR014729">
    <property type="entry name" value="Rossmann-like_a/b/a_fold"/>
</dbReference>
<dbReference type="Proteomes" id="UP001314263">
    <property type="component" value="Unassembled WGS sequence"/>
</dbReference>
<protein>
    <recommendedName>
        <fullName evidence="1">UspA domain-containing protein</fullName>
    </recommendedName>
</protein>
<keyword evidence="3" id="KW-1185">Reference proteome</keyword>
<sequence length="170" mass="18870">MQPIFEDEAAAESAGIAKRKLLVPIDDSSESEKALAWAMEEMYREGDEIHLVHVVPKLQMGACFGAPPVDFLPQQDPIAYDQLVKQAEAFIQMRFLPSLNSLRVHPIVHIVKAEVDTESIGTVLCRKAESLDAAAIVVSCEARSRLQEFFLGSITNFCTHHSKRPVLVVK</sequence>
<evidence type="ECO:0000313" key="3">
    <source>
        <dbReference type="Proteomes" id="UP001314263"/>
    </source>
</evidence>
<reference evidence="2 3" key="1">
    <citation type="submission" date="2023-10" db="EMBL/GenBank/DDBJ databases">
        <authorList>
            <person name="Maclean D."/>
            <person name="Macfadyen A."/>
        </authorList>
    </citation>
    <scope>NUCLEOTIDE SEQUENCE [LARGE SCALE GENOMIC DNA]</scope>
</reference>
<comment type="caution">
    <text evidence="2">The sequence shown here is derived from an EMBL/GenBank/DDBJ whole genome shotgun (WGS) entry which is preliminary data.</text>
</comment>
<proteinExistence type="predicted"/>
<organism evidence="2 3">
    <name type="scientific">Coccomyxa viridis</name>
    <dbReference type="NCBI Taxonomy" id="1274662"/>
    <lineage>
        <taxon>Eukaryota</taxon>
        <taxon>Viridiplantae</taxon>
        <taxon>Chlorophyta</taxon>
        <taxon>core chlorophytes</taxon>
        <taxon>Trebouxiophyceae</taxon>
        <taxon>Trebouxiophyceae incertae sedis</taxon>
        <taxon>Coccomyxaceae</taxon>
        <taxon>Coccomyxa</taxon>
    </lineage>
</organism>
<dbReference type="SUPFAM" id="SSF52402">
    <property type="entry name" value="Adenine nucleotide alpha hydrolases-like"/>
    <property type="match status" value="1"/>
</dbReference>
<dbReference type="AlphaFoldDB" id="A0AAV1IAQ6"/>
<dbReference type="PANTHER" id="PTHR31964:SF113">
    <property type="entry name" value="USPA DOMAIN-CONTAINING PROTEIN"/>
    <property type="match status" value="1"/>
</dbReference>
<evidence type="ECO:0000313" key="2">
    <source>
        <dbReference type="EMBL" id="CAK0784164.1"/>
    </source>
</evidence>
<name>A0AAV1IAQ6_9CHLO</name>